<dbReference type="Proteomes" id="UP000440716">
    <property type="component" value="Unassembled WGS sequence"/>
</dbReference>
<dbReference type="InterPro" id="IPR021335">
    <property type="entry name" value="DUF2948"/>
</dbReference>
<comment type="caution">
    <text evidence="1">The sequence shown here is derived from an EMBL/GenBank/DDBJ whole genome shotgun (WGS) entry which is preliminary data.</text>
</comment>
<organism evidence="1 2">
    <name type="scientific">Agrobacterium vitis</name>
    <name type="common">Rhizobium vitis</name>
    <dbReference type="NCBI Taxonomy" id="373"/>
    <lineage>
        <taxon>Bacteria</taxon>
        <taxon>Pseudomonadati</taxon>
        <taxon>Pseudomonadota</taxon>
        <taxon>Alphaproteobacteria</taxon>
        <taxon>Hyphomicrobiales</taxon>
        <taxon>Rhizobiaceae</taxon>
        <taxon>Rhizobium/Agrobacterium group</taxon>
        <taxon>Agrobacterium</taxon>
    </lineage>
</organism>
<dbReference type="EMBL" id="WPHU01000025">
    <property type="protein sequence ID" value="MVA59560.1"/>
    <property type="molecule type" value="Genomic_DNA"/>
</dbReference>
<proteinExistence type="predicted"/>
<dbReference type="Pfam" id="PF11164">
    <property type="entry name" value="DUF2948"/>
    <property type="match status" value="1"/>
</dbReference>
<reference evidence="1 2" key="1">
    <citation type="submission" date="2019-12" db="EMBL/GenBank/DDBJ databases">
        <title>Whole-genome sequencing of Allorhizobium vitis.</title>
        <authorList>
            <person name="Gan H.M."/>
            <person name="Szegedi E."/>
            <person name="Burr T."/>
            <person name="Savka M.A."/>
        </authorList>
    </citation>
    <scope>NUCLEOTIDE SEQUENCE [LARGE SCALE GENOMIC DNA]</scope>
    <source>
        <strain evidence="1 2">CG415</strain>
    </source>
</reference>
<dbReference type="RefSeq" id="WP_156593291.1">
    <property type="nucleotide sequence ID" value="NZ_WPHU01000025.1"/>
</dbReference>
<name>A0A7K1RNE4_AGRVI</name>
<evidence type="ECO:0000313" key="1">
    <source>
        <dbReference type="EMBL" id="MVA59560.1"/>
    </source>
</evidence>
<evidence type="ECO:0000313" key="2">
    <source>
        <dbReference type="Proteomes" id="UP000440716"/>
    </source>
</evidence>
<sequence>MTDLKLLSLDEEDLAILSAHMQDAVFKPADVDYAAKSGVFSVAVNRFVWEKAGKGGGIFRRAKSFERRRALLIIKRVQAVRSIGISQTDKDQVMNLLAVTFSAKEDGPEGRVELVCAAGATIALDVECIEVQLADTGGAWETTSRPRHPGA</sequence>
<gene>
    <name evidence="1" type="ORF">GOZ88_26085</name>
</gene>
<accession>A0A7K1RNE4</accession>
<dbReference type="AlphaFoldDB" id="A0A7K1RNE4"/>
<protein>
    <submittedName>
        <fullName evidence="1">DUF2948 family protein</fullName>
    </submittedName>
</protein>